<evidence type="ECO:0000313" key="5">
    <source>
        <dbReference type="Proteomes" id="UP001314263"/>
    </source>
</evidence>
<evidence type="ECO:0000259" key="3">
    <source>
        <dbReference type="Pfam" id="PF13640"/>
    </source>
</evidence>
<feature type="region of interest" description="Disordered" evidence="2">
    <location>
        <begin position="63"/>
        <end position="164"/>
    </location>
</feature>
<feature type="region of interest" description="Disordered" evidence="2">
    <location>
        <begin position="223"/>
        <end position="244"/>
    </location>
</feature>
<dbReference type="Pfam" id="PF13640">
    <property type="entry name" value="2OG-FeII_Oxy_3"/>
    <property type="match status" value="1"/>
</dbReference>
<evidence type="ECO:0000313" key="4">
    <source>
        <dbReference type="EMBL" id="CAK0746634.1"/>
    </source>
</evidence>
<feature type="region of interest" description="Disordered" evidence="2">
    <location>
        <begin position="301"/>
        <end position="324"/>
    </location>
</feature>
<sequence>MMHLRQQSAEYQLSVYPYNGAQYVRHRDAFPDDGSEGHQRRVTAILYANPGWSPSDGGKLRLWPPPMIDQAATGPASLHSGHPPPGTSPRAAADRSFSGSTEHTVQHSSGCNDIANGPPGLSGRLSGPEPGCSSLDRDSLPSTTSEAPSGASDDRRLNGGTHLAGVMQSGHADGCVNGSASELQRLAASANGLVACLQAQLHANGSGHCPIANGTHAGLGSDLGSEAASELEHEHPASNGFLADGDSGLYGHHLEASPANGHLHPLRLEPMLPMHFHRQGSMASSMVAEATEASVLDSVQDGASSIDDGGSMDGASARKRAVPASVKQTEIGTEAVVDVAPLAGRLVLFLSGAVEHAVLPNFAQRVALTAWCQ</sequence>
<feature type="domain" description="Prolyl 4-hydroxylase alpha subunit Fe(2+) 2OG dioxygenase" evidence="3">
    <location>
        <begin position="12"/>
        <end position="67"/>
    </location>
</feature>
<gene>
    <name evidence="4" type="ORF">CVIRNUC_001707</name>
</gene>
<dbReference type="Proteomes" id="UP001314263">
    <property type="component" value="Unassembled WGS sequence"/>
</dbReference>
<feature type="compositionally biased region" description="Polar residues" evidence="2">
    <location>
        <begin position="97"/>
        <end position="111"/>
    </location>
</feature>
<comment type="caution">
    <text evidence="4">The sequence shown here is derived from an EMBL/GenBank/DDBJ whole genome shotgun (WGS) entry which is preliminary data.</text>
</comment>
<dbReference type="PANTHER" id="PTHR12907">
    <property type="entry name" value="EGL NINE HOMOLOG-RELATED"/>
    <property type="match status" value="1"/>
</dbReference>
<keyword evidence="5" id="KW-1185">Reference proteome</keyword>
<dbReference type="GO" id="GO:0008198">
    <property type="term" value="F:ferrous iron binding"/>
    <property type="evidence" value="ECO:0007669"/>
    <property type="project" value="TreeGrafter"/>
</dbReference>
<proteinExistence type="predicted"/>
<dbReference type="AlphaFoldDB" id="A0AAV1HVL7"/>
<keyword evidence="1" id="KW-0847">Vitamin C</keyword>
<dbReference type="GO" id="GO:0031418">
    <property type="term" value="F:L-ascorbic acid binding"/>
    <property type="evidence" value="ECO:0007669"/>
    <property type="project" value="UniProtKB-KW"/>
</dbReference>
<dbReference type="EMBL" id="CAUYUE010000002">
    <property type="protein sequence ID" value="CAK0746634.1"/>
    <property type="molecule type" value="Genomic_DNA"/>
</dbReference>
<protein>
    <recommendedName>
        <fullName evidence="3">Prolyl 4-hydroxylase alpha subunit Fe(2+) 2OG dioxygenase domain-containing protein</fullName>
    </recommendedName>
</protein>
<dbReference type="Gene3D" id="2.60.120.620">
    <property type="entry name" value="q2cbj1_9rhob like domain"/>
    <property type="match status" value="2"/>
</dbReference>
<dbReference type="PANTHER" id="PTHR12907:SF26">
    <property type="entry name" value="HIF PROLYL HYDROXYLASE, ISOFORM C"/>
    <property type="match status" value="1"/>
</dbReference>
<feature type="compositionally biased region" description="Low complexity" evidence="2">
    <location>
        <begin position="117"/>
        <end position="131"/>
    </location>
</feature>
<dbReference type="InterPro" id="IPR051559">
    <property type="entry name" value="HIF_prolyl_hydroxylases"/>
</dbReference>
<accession>A0AAV1HVL7</accession>
<dbReference type="GO" id="GO:0031543">
    <property type="term" value="F:peptidyl-proline dioxygenase activity"/>
    <property type="evidence" value="ECO:0007669"/>
    <property type="project" value="TreeGrafter"/>
</dbReference>
<dbReference type="GO" id="GO:0071456">
    <property type="term" value="P:cellular response to hypoxia"/>
    <property type="evidence" value="ECO:0007669"/>
    <property type="project" value="TreeGrafter"/>
</dbReference>
<organism evidence="4 5">
    <name type="scientific">Coccomyxa viridis</name>
    <dbReference type="NCBI Taxonomy" id="1274662"/>
    <lineage>
        <taxon>Eukaryota</taxon>
        <taxon>Viridiplantae</taxon>
        <taxon>Chlorophyta</taxon>
        <taxon>core chlorophytes</taxon>
        <taxon>Trebouxiophyceae</taxon>
        <taxon>Trebouxiophyceae incertae sedis</taxon>
        <taxon>Coccomyxaceae</taxon>
        <taxon>Coccomyxa</taxon>
    </lineage>
</organism>
<reference evidence="4 5" key="1">
    <citation type="submission" date="2023-10" db="EMBL/GenBank/DDBJ databases">
        <authorList>
            <person name="Maclean D."/>
            <person name="Macfadyen A."/>
        </authorList>
    </citation>
    <scope>NUCLEOTIDE SEQUENCE [LARGE SCALE GENOMIC DNA]</scope>
</reference>
<name>A0AAV1HVL7_9CHLO</name>
<dbReference type="InterPro" id="IPR044862">
    <property type="entry name" value="Pro_4_hyd_alph_FE2OG_OXY"/>
</dbReference>
<evidence type="ECO:0000256" key="2">
    <source>
        <dbReference type="SAM" id="MobiDB-lite"/>
    </source>
</evidence>
<evidence type="ECO:0000256" key="1">
    <source>
        <dbReference type="ARBA" id="ARBA00022896"/>
    </source>
</evidence>